<keyword evidence="7" id="KW-0998">Cell outer membrane</keyword>
<dbReference type="EMBL" id="CP003557">
    <property type="protein sequence ID" value="AFN73726.1"/>
    <property type="molecule type" value="Genomic_DNA"/>
</dbReference>
<dbReference type="GO" id="GO:0009279">
    <property type="term" value="C:cell outer membrane"/>
    <property type="evidence" value="ECO:0007669"/>
    <property type="project" value="UniProtKB-SubCell"/>
</dbReference>
<protein>
    <submittedName>
        <fullName evidence="10">Outer membrane efflux protein</fullName>
    </submittedName>
</protein>
<dbReference type="PANTHER" id="PTHR30026">
    <property type="entry name" value="OUTER MEMBRANE PROTEIN TOLC"/>
    <property type="match status" value="1"/>
</dbReference>
<dbReference type="GO" id="GO:0015288">
    <property type="term" value="F:porin activity"/>
    <property type="evidence" value="ECO:0007669"/>
    <property type="project" value="TreeGrafter"/>
</dbReference>
<evidence type="ECO:0000256" key="1">
    <source>
        <dbReference type="ARBA" id="ARBA00004442"/>
    </source>
</evidence>
<evidence type="ECO:0000256" key="8">
    <source>
        <dbReference type="SAM" id="Coils"/>
    </source>
</evidence>
<keyword evidence="6" id="KW-0472">Membrane</keyword>
<evidence type="ECO:0000256" key="6">
    <source>
        <dbReference type="ARBA" id="ARBA00023136"/>
    </source>
</evidence>
<name>I7A170_MELRP</name>
<dbReference type="Gene3D" id="1.20.1600.10">
    <property type="entry name" value="Outer membrane efflux proteins (OEP)"/>
    <property type="match status" value="1"/>
</dbReference>
<evidence type="ECO:0000256" key="2">
    <source>
        <dbReference type="ARBA" id="ARBA00007613"/>
    </source>
</evidence>
<dbReference type="GO" id="GO:1990281">
    <property type="term" value="C:efflux pump complex"/>
    <property type="evidence" value="ECO:0007669"/>
    <property type="project" value="TreeGrafter"/>
</dbReference>
<accession>I7A170</accession>
<dbReference type="InterPro" id="IPR003423">
    <property type="entry name" value="OMP_efflux"/>
</dbReference>
<keyword evidence="8" id="KW-0175">Coiled coil</keyword>
<dbReference type="KEGG" id="mro:MROS_0483"/>
<dbReference type="Proteomes" id="UP000009011">
    <property type="component" value="Chromosome"/>
</dbReference>
<dbReference type="Pfam" id="PF02321">
    <property type="entry name" value="OEP"/>
    <property type="match status" value="2"/>
</dbReference>
<evidence type="ECO:0000313" key="11">
    <source>
        <dbReference type="Proteomes" id="UP000009011"/>
    </source>
</evidence>
<dbReference type="OrthoDB" id="367883at2"/>
<keyword evidence="5" id="KW-0812">Transmembrane</keyword>
<dbReference type="InterPro" id="IPR051906">
    <property type="entry name" value="TolC-like"/>
</dbReference>
<dbReference type="STRING" id="1191523.MROS_0483"/>
<keyword evidence="11" id="KW-1185">Reference proteome</keyword>
<feature type="chain" id="PRO_5003707541" evidence="9">
    <location>
        <begin position="24"/>
        <end position="448"/>
    </location>
</feature>
<keyword evidence="9" id="KW-0732">Signal</keyword>
<evidence type="ECO:0000256" key="4">
    <source>
        <dbReference type="ARBA" id="ARBA00022452"/>
    </source>
</evidence>
<dbReference type="HOGENOM" id="CLU_012817_10_6_10"/>
<evidence type="ECO:0000256" key="7">
    <source>
        <dbReference type="ARBA" id="ARBA00023237"/>
    </source>
</evidence>
<sequence>MKRAICLVVGLMLSFLSADVLLAQGEKNIVYLSWKDVVEITKENSLELRSKRLDYNIQKLETWKSLSNFLPSLNYQGIFQRNVELPVFVFMGQRFTVGTPYNFQHSIVASLPLFTGGARWFNYDLQKTLRKSLKEELKGKEESVVYDAVATYYSIVLAKELINTAQEAVKVAYENLEQVKKFYNAGAATELDLQRARSQYSSTLPALESATTNYKLSKQRLKSLLNISLGDSLVISDTLEIKNVLGELEDISLENLKSLSNENRTELKIVNYQSDVSSTGEKLALSKFSPVVSLAASVDHAAPLENSKVQWRDYIRSKSIVLTVDVPLFEGGRRIIDWQIAKINSDKIEIMKKQTEYAVELDVEQSYYNFLESEKNLKNLQDALEHARESLRIARLLYSQGMSNQLDVLNAQLLYSKSKTEYLEGIYKYNMSQMSILKSTGILTKILN</sequence>
<evidence type="ECO:0000256" key="9">
    <source>
        <dbReference type="SAM" id="SignalP"/>
    </source>
</evidence>
<feature type="signal peptide" evidence="9">
    <location>
        <begin position="1"/>
        <end position="23"/>
    </location>
</feature>
<keyword evidence="3" id="KW-0813">Transport</keyword>
<dbReference type="eggNOG" id="COG1538">
    <property type="taxonomic scope" value="Bacteria"/>
</dbReference>
<dbReference type="GO" id="GO:0015562">
    <property type="term" value="F:efflux transmembrane transporter activity"/>
    <property type="evidence" value="ECO:0007669"/>
    <property type="project" value="InterPro"/>
</dbReference>
<dbReference type="RefSeq" id="WP_014855163.1">
    <property type="nucleotide sequence ID" value="NC_018178.1"/>
</dbReference>
<evidence type="ECO:0000313" key="10">
    <source>
        <dbReference type="EMBL" id="AFN73726.1"/>
    </source>
</evidence>
<gene>
    <name evidence="10" type="ordered locus">MROS_0483</name>
</gene>
<keyword evidence="4" id="KW-1134">Transmembrane beta strand</keyword>
<evidence type="ECO:0000256" key="5">
    <source>
        <dbReference type="ARBA" id="ARBA00022692"/>
    </source>
</evidence>
<dbReference type="PANTHER" id="PTHR30026:SF20">
    <property type="entry name" value="OUTER MEMBRANE PROTEIN TOLC"/>
    <property type="match status" value="1"/>
</dbReference>
<feature type="coiled-coil region" evidence="8">
    <location>
        <begin position="370"/>
        <end position="397"/>
    </location>
</feature>
<proteinExistence type="inferred from homology"/>
<organism evidence="10 11">
    <name type="scientific">Melioribacter roseus (strain DSM 23840 / JCM 17771 / VKM B-2668 / P3M-2)</name>
    <dbReference type="NCBI Taxonomy" id="1191523"/>
    <lineage>
        <taxon>Bacteria</taxon>
        <taxon>Pseudomonadati</taxon>
        <taxon>Ignavibacteriota</taxon>
        <taxon>Ignavibacteria</taxon>
        <taxon>Ignavibacteriales</taxon>
        <taxon>Melioribacteraceae</taxon>
        <taxon>Melioribacter</taxon>
    </lineage>
</organism>
<dbReference type="SUPFAM" id="SSF56954">
    <property type="entry name" value="Outer membrane efflux proteins (OEP)"/>
    <property type="match status" value="1"/>
</dbReference>
<dbReference type="AlphaFoldDB" id="I7A170"/>
<comment type="similarity">
    <text evidence="2">Belongs to the outer membrane factor (OMF) (TC 1.B.17) family.</text>
</comment>
<evidence type="ECO:0000256" key="3">
    <source>
        <dbReference type="ARBA" id="ARBA00022448"/>
    </source>
</evidence>
<comment type="subcellular location">
    <subcellularLocation>
        <location evidence="1">Cell outer membrane</location>
    </subcellularLocation>
</comment>
<reference evidence="10 11" key="1">
    <citation type="journal article" date="2013" name="PLoS ONE">
        <title>Genomic analysis of Melioribacter roseus, facultatively anaerobic organotrophic bacterium representing a novel deep lineage within Bacteriodetes/Chlorobi group.</title>
        <authorList>
            <person name="Kadnikov V.V."/>
            <person name="Mardanov A.V."/>
            <person name="Podosokorskaya O.A."/>
            <person name="Gavrilov S.N."/>
            <person name="Kublanov I.V."/>
            <person name="Beletsky A.V."/>
            <person name="Bonch-Osmolovskaya E.A."/>
            <person name="Ravin N.V."/>
        </authorList>
    </citation>
    <scope>NUCLEOTIDE SEQUENCE [LARGE SCALE GENOMIC DNA]</scope>
    <source>
        <strain evidence="11">JCM 17771 / P3M-2</strain>
    </source>
</reference>